<dbReference type="Pfam" id="PF14109">
    <property type="entry name" value="GldH_lipo"/>
    <property type="match status" value="1"/>
</dbReference>
<evidence type="ECO:0000313" key="1">
    <source>
        <dbReference type="EMBL" id="MEE6185707.1"/>
    </source>
</evidence>
<reference evidence="1 2" key="1">
    <citation type="submission" date="2024-01" db="EMBL/GenBank/DDBJ databases">
        <title>Niabella digestum sp. nov., isolated from waste digestion system.</title>
        <authorList>
            <person name="Zhang L."/>
        </authorList>
    </citation>
    <scope>NUCLEOTIDE SEQUENCE [LARGE SCALE GENOMIC DNA]</scope>
    <source>
        <strain evidence="1 2">A18</strain>
    </source>
</reference>
<dbReference type="Proteomes" id="UP001357452">
    <property type="component" value="Unassembled WGS sequence"/>
</dbReference>
<sequence>MRYILLFLSLAVTIISCKEVVVDEKLADFPLHEWPKNIRAVVRYDIPDSADYQLYFVMRHTYQFPYNKLLAKLEIQDSAKHILSSYDLTIPLTDSSGNWAGDVMDDLYYQRIKVLQPVHLTPGIHRFVLEHQMRDSTLPYILNAGIALERIDNTPPR</sequence>
<accession>A0ABU7RCJ1</accession>
<name>A0ABU7RCJ1_9BACT</name>
<evidence type="ECO:0000313" key="2">
    <source>
        <dbReference type="Proteomes" id="UP001357452"/>
    </source>
</evidence>
<gene>
    <name evidence="1" type="ORF">V2H41_00340</name>
</gene>
<organism evidence="1 2">
    <name type="scientific">Niabella digestorum</name>
    <dbReference type="NCBI Taxonomy" id="3117701"/>
    <lineage>
        <taxon>Bacteria</taxon>
        <taxon>Pseudomonadati</taxon>
        <taxon>Bacteroidota</taxon>
        <taxon>Chitinophagia</taxon>
        <taxon>Chitinophagales</taxon>
        <taxon>Chitinophagaceae</taxon>
        <taxon>Niabella</taxon>
    </lineage>
</organism>
<proteinExistence type="predicted"/>
<keyword evidence="2" id="KW-1185">Reference proteome</keyword>
<dbReference type="InterPro" id="IPR020018">
    <property type="entry name" value="Motility-assoc_lipoprot_GldH"/>
</dbReference>
<dbReference type="EMBL" id="JAZGLY010000001">
    <property type="protein sequence ID" value="MEE6185707.1"/>
    <property type="molecule type" value="Genomic_DNA"/>
</dbReference>
<comment type="caution">
    <text evidence="1">The sequence shown here is derived from an EMBL/GenBank/DDBJ whole genome shotgun (WGS) entry which is preliminary data.</text>
</comment>
<protein>
    <submittedName>
        <fullName evidence="1">Gliding motility lipoprotein GldH</fullName>
    </submittedName>
</protein>
<keyword evidence="1" id="KW-0449">Lipoprotein</keyword>
<dbReference type="PROSITE" id="PS51257">
    <property type="entry name" value="PROKAR_LIPOPROTEIN"/>
    <property type="match status" value="1"/>
</dbReference>
<dbReference type="RefSeq" id="WP_330973116.1">
    <property type="nucleotide sequence ID" value="NZ_JAZGLY010000001.1"/>
</dbReference>